<evidence type="ECO:0000313" key="9">
    <source>
        <dbReference type="Proteomes" id="UP000001449"/>
    </source>
</evidence>
<feature type="compositionally biased region" description="Basic and acidic residues" evidence="6">
    <location>
        <begin position="397"/>
        <end position="407"/>
    </location>
</feature>
<name>B8C6S7_THAPS</name>
<keyword evidence="2" id="KW-0489">Methyltransferase</keyword>
<evidence type="ECO:0000256" key="3">
    <source>
        <dbReference type="ARBA" id="ARBA00022679"/>
    </source>
</evidence>
<feature type="compositionally biased region" description="Basic and acidic residues" evidence="6">
    <location>
        <begin position="367"/>
        <end position="381"/>
    </location>
</feature>
<dbReference type="FunCoup" id="B8C6S7">
    <property type="interactions" value="175"/>
</dbReference>
<dbReference type="GO" id="GO:0000049">
    <property type="term" value="F:tRNA binding"/>
    <property type="evidence" value="ECO:0000318"/>
    <property type="project" value="GO_Central"/>
</dbReference>
<keyword evidence="4" id="KW-0949">S-adenosyl-L-methionine</keyword>
<protein>
    <recommendedName>
        <fullName evidence="1">tRNA (guanine(9)-N(1))-methyltransferase</fullName>
        <ecNumber evidence="1">2.1.1.221</ecNumber>
    </recommendedName>
</protein>
<dbReference type="eggNOG" id="KOG2967">
    <property type="taxonomic scope" value="Eukaryota"/>
</dbReference>
<dbReference type="EMBL" id="CM000644">
    <property type="protein sequence ID" value="EED90856.1"/>
    <property type="molecule type" value="Genomic_DNA"/>
</dbReference>
<evidence type="ECO:0000256" key="5">
    <source>
        <dbReference type="ARBA" id="ARBA00048434"/>
    </source>
</evidence>
<comment type="catalytic activity">
    <reaction evidence="5">
        <text>guanosine(9) in tRNA + S-adenosyl-L-methionine = N(1)-methylguanosine(9) in tRNA + S-adenosyl-L-homocysteine + H(+)</text>
        <dbReference type="Rhea" id="RHEA:43156"/>
        <dbReference type="Rhea" id="RHEA-COMP:10367"/>
        <dbReference type="Rhea" id="RHEA-COMP:10368"/>
        <dbReference type="ChEBI" id="CHEBI:15378"/>
        <dbReference type="ChEBI" id="CHEBI:57856"/>
        <dbReference type="ChEBI" id="CHEBI:59789"/>
        <dbReference type="ChEBI" id="CHEBI:73542"/>
        <dbReference type="ChEBI" id="CHEBI:74269"/>
        <dbReference type="EC" id="2.1.1.221"/>
    </reaction>
</comment>
<dbReference type="KEGG" id="tps:THAPSDRAFT_23737"/>
<reference evidence="8 9" key="2">
    <citation type="journal article" date="2008" name="Nature">
        <title>The Phaeodactylum genome reveals the evolutionary history of diatom genomes.</title>
        <authorList>
            <person name="Bowler C."/>
            <person name="Allen A.E."/>
            <person name="Badger J.H."/>
            <person name="Grimwood J."/>
            <person name="Jabbari K."/>
            <person name="Kuo A."/>
            <person name="Maheswari U."/>
            <person name="Martens C."/>
            <person name="Maumus F."/>
            <person name="Otillar R.P."/>
            <person name="Rayko E."/>
            <person name="Salamov A."/>
            <person name="Vandepoele K."/>
            <person name="Beszteri B."/>
            <person name="Gruber A."/>
            <person name="Heijde M."/>
            <person name="Katinka M."/>
            <person name="Mock T."/>
            <person name="Valentin K."/>
            <person name="Verret F."/>
            <person name="Berges J.A."/>
            <person name="Brownlee C."/>
            <person name="Cadoret J.P."/>
            <person name="Chiovitti A."/>
            <person name="Choi C.J."/>
            <person name="Coesel S."/>
            <person name="De Martino A."/>
            <person name="Detter J.C."/>
            <person name="Durkin C."/>
            <person name="Falciatore A."/>
            <person name="Fournet J."/>
            <person name="Haruta M."/>
            <person name="Huysman M.J."/>
            <person name="Jenkins B.D."/>
            <person name="Jiroutova K."/>
            <person name="Jorgensen R.E."/>
            <person name="Joubert Y."/>
            <person name="Kaplan A."/>
            <person name="Kroger N."/>
            <person name="Kroth P.G."/>
            <person name="La Roche J."/>
            <person name="Lindquist E."/>
            <person name="Lommer M."/>
            <person name="Martin-Jezequel V."/>
            <person name="Lopez P.J."/>
            <person name="Lucas S."/>
            <person name="Mangogna M."/>
            <person name="McGinnis K."/>
            <person name="Medlin L.K."/>
            <person name="Montsant A."/>
            <person name="Oudot-Le Secq M.P."/>
            <person name="Napoli C."/>
            <person name="Obornik M."/>
            <person name="Parker M.S."/>
            <person name="Petit J.L."/>
            <person name="Porcel B.M."/>
            <person name="Poulsen N."/>
            <person name="Robison M."/>
            <person name="Rychlewski L."/>
            <person name="Rynearson T.A."/>
            <person name="Schmutz J."/>
            <person name="Shapiro H."/>
            <person name="Siaut M."/>
            <person name="Stanley M."/>
            <person name="Sussman M.R."/>
            <person name="Taylor A.R."/>
            <person name="Vardi A."/>
            <person name="von Dassow P."/>
            <person name="Vyverman W."/>
            <person name="Willis A."/>
            <person name="Wyrwicz L.S."/>
            <person name="Rokhsar D.S."/>
            <person name="Weissenbach J."/>
            <person name="Armbrust E.V."/>
            <person name="Green B.R."/>
            <person name="Van de Peer Y."/>
            <person name="Grigoriev I.V."/>
        </authorList>
    </citation>
    <scope>NUCLEOTIDE SEQUENCE [LARGE SCALE GENOMIC DNA]</scope>
    <source>
        <strain evidence="8 9">CCMP1335</strain>
    </source>
</reference>
<feature type="domain" description="SAM-dependent MTase TRM10-type" evidence="7">
    <location>
        <begin position="139"/>
        <end position="370"/>
    </location>
</feature>
<gene>
    <name evidence="8" type="ORF">THAPSDRAFT_23737</name>
</gene>
<dbReference type="CDD" id="cd18089">
    <property type="entry name" value="SPOUT_Trm10-like"/>
    <property type="match status" value="1"/>
</dbReference>
<evidence type="ECO:0000256" key="6">
    <source>
        <dbReference type="SAM" id="MobiDB-lite"/>
    </source>
</evidence>
<dbReference type="PANTHER" id="PTHR13563:SF13">
    <property type="entry name" value="TRNA METHYLTRANSFERASE 10 HOMOLOG A"/>
    <property type="match status" value="1"/>
</dbReference>
<dbReference type="InterPro" id="IPR028564">
    <property type="entry name" value="MT_TRM10-typ"/>
</dbReference>
<dbReference type="InParanoid" id="B8C6S7"/>
<proteinExistence type="predicted"/>
<reference evidence="8 9" key="1">
    <citation type="journal article" date="2004" name="Science">
        <title>The genome of the diatom Thalassiosira pseudonana: ecology, evolution, and metabolism.</title>
        <authorList>
            <person name="Armbrust E.V."/>
            <person name="Berges J.A."/>
            <person name="Bowler C."/>
            <person name="Green B.R."/>
            <person name="Martinez D."/>
            <person name="Putnam N.H."/>
            <person name="Zhou S."/>
            <person name="Allen A.E."/>
            <person name="Apt K.E."/>
            <person name="Bechner M."/>
            <person name="Brzezinski M.A."/>
            <person name="Chaal B.K."/>
            <person name="Chiovitti A."/>
            <person name="Davis A.K."/>
            <person name="Demarest M.S."/>
            <person name="Detter J.C."/>
            <person name="Glavina T."/>
            <person name="Goodstein D."/>
            <person name="Hadi M.Z."/>
            <person name="Hellsten U."/>
            <person name="Hildebrand M."/>
            <person name="Jenkins B.D."/>
            <person name="Jurka J."/>
            <person name="Kapitonov V.V."/>
            <person name="Kroger N."/>
            <person name="Lau W.W."/>
            <person name="Lane T.W."/>
            <person name="Larimer F.W."/>
            <person name="Lippmeier J.C."/>
            <person name="Lucas S."/>
            <person name="Medina M."/>
            <person name="Montsant A."/>
            <person name="Obornik M."/>
            <person name="Parker M.S."/>
            <person name="Palenik B."/>
            <person name="Pazour G.J."/>
            <person name="Richardson P.M."/>
            <person name="Rynearson T.A."/>
            <person name="Saito M.A."/>
            <person name="Schwartz D.C."/>
            <person name="Thamatrakoln K."/>
            <person name="Valentin K."/>
            <person name="Vardi A."/>
            <person name="Wilkerson F.P."/>
            <person name="Rokhsar D.S."/>
        </authorList>
    </citation>
    <scope>NUCLEOTIDE SEQUENCE [LARGE SCALE GENOMIC DNA]</scope>
    <source>
        <strain evidence="8 9">CCMP1335</strain>
    </source>
</reference>
<sequence length="407" mass="46336">MLSTFRFNHPFNPQPTQSTTSATHSSMKKEGKQSDESTGQKASQIDEPVDVDPSSEINRETSPSKSKSTEDEPPLSKNQLKKRRRWEKALAIKKRRKEQEREIRLLKAKNEGRDLDQERQQQLVNEQNGKGWERREERWKNIMEEAKIDQSFRVCFDCSFEDEMTWKETNSLSLQLRYTYAMNRKSRCPVYIDVCSLKKGGDTRKHLEKVEGFPDTWVGRAFRCYEGGLDAVYGCGGDQASTETTKNKLSITDNTNKPQEDKPKLPPNHKIVYLTGDSSNTLTTLDNNTTYVIGGIVDRNRLKRAAIERAESLNITTARLPLDECLNFKGSTRVLTCNHVFEILLKYRENGYTDWRGAVLSVLPSRKEVEDHSGHKEKACGEEVDVGGGDGVVEGSESTKRNADCKK</sequence>
<dbReference type="AlphaFoldDB" id="B8C6S7"/>
<evidence type="ECO:0000256" key="4">
    <source>
        <dbReference type="ARBA" id="ARBA00022691"/>
    </source>
</evidence>
<dbReference type="GO" id="GO:0005634">
    <property type="term" value="C:nucleus"/>
    <property type="evidence" value="ECO:0000318"/>
    <property type="project" value="GO_Central"/>
</dbReference>
<dbReference type="STRING" id="35128.B8C6S7"/>
<dbReference type="GeneID" id="7445578"/>
<dbReference type="OMA" id="FKKNDGW"/>
<evidence type="ECO:0000256" key="1">
    <source>
        <dbReference type="ARBA" id="ARBA00012797"/>
    </source>
</evidence>
<feature type="compositionally biased region" description="Polar residues" evidence="6">
    <location>
        <begin position="246"/>
        <end position="257"/>
    </location>
</feature>
<dbReference type="InterPro" id="IPR007356">
    <property type="entry name" value="tRNA_m1G_MeTrfase_euk"/>
</dbReference>
<feature type="region of interest" description="Disordered" evidence="6">
    <location>
        <begin position="1"/>
        <end position="84"/>
    </location>
</feature>
<dbReference type="PANTHER" id="PTHR13563">
    <property type="entry name" value="TRNA (GUANINE-9-) METHYLTRANSFERASE"/>
    <property type="match status" value="1"/>
</dbReference>
<keyword evidence="3" id="KW-0808">Transferase</keyword>
<dbReference type="PROSITE" id="PS51675">
    <property type="entry name" value="SAM_MT_TRM10"/>
    <property type="match status" value="1"/>
</dbReference>
<feature type="compositionally biased region" description="Polar residues" evidence="6">
    <location>
        <begin position="14"/>
        <end position="25"/>
    </location>
</feature>
<feature type="region of interest" description="Disordered" evidence="6">
    <location>
        <begin position="246"/>
        <end position="267"/>
    </location>
</feature>
<dbReference type="GO" id="GO:0002939">
    <property type="term" value="P:tRNA N1-guanine methylation"/>
    <property type="evidence" value="ECO:0000318"/>
    <property type="project" value="GO_Central"/>
</dbReference>
<evidence type="ECO:0000313" key="8">
    <source>
        <dbReference type="EMBL" id="EED90856.1"/>
    </source>
</evidence>
<feature type="region of interest" description="Disordered" evidence="6">
    <location>
        <begin position="367"/>
        <end position="407"/>
    </location>
</feature>
<dbReference type="PaxDb" id="35128-Thaps23737"/>
<dbReference type="EC" id="2.1.1.221" evidence="1"/>
<organism evidence="8 9">
    <name type="scientific">Thalassiosira pseudonana</name>
    <name type="common">Marine diatom</name>
    <name type="synonym">Cyclotella nana</name>
    <dbReference type="NCBI Taxonomy" id="35128"/>
    <lineage>
        <taxon>Eukaryota</taxon>
        <taxon>Sar</taxon>
        <taxon>Stramenopiles</taxon>
        <taxon>Ochrophyta</taxon>
        <taxon>Bacillariophyta</taxon>
        <taxon>Coscinodiscophyceae</taxon>
        <taxon>Thalassiosirophycidae</taxon>
        <taxon>Thalassiosirales</taxon>
        <taxon>Thalassiosiraceae</taxon>
        <taxon>Thalassiosira</taxon>
    </lineage>
</organism>
<evidence type="ECO:0000256" key="2">
    <source>
        <dbReference type="ARBA" id="ARBA00022603"/>
    </source>
</evidence>
<keyword evidence="9" id="KW-1185">Reference proteome</keyword>
<dbReference type="InterPro" id="IPR038459">
    <property type="entry name" value="MT_TRM10-typ_sf"/>
</dbReference>
<accession>B8C6S7</accession>
<dbReference type="GO" id="GO:0052905">
    <property type="term" value="F:tRNA (guanosine(9)-N1)-methyltransferase activity"/>
    <property type="evidence" value="ECO:0007669"/>
    <property type="project" value="UniProtKB-EC"/>
</dbReference>
<evidence type="ECO:0000259" key="7">
    <source>
        <dbReference type="PROSITE" id="PS51675"/>
    </source>
</evidence>
<dbReference type="RefSeq" id="XP_002292005.1">
    <property type="nucleotide sequence ID" value="XM_002291969.1"/>
</dbReference>
<dbReference type="Gene3D" id="3.40.1280.30">
    <property type="match status" value="1"/>
</dbReference>
<dbReference type="HOGENOM" id="CLU_034384_7_1_1"/>
<dbReference type="Proteomes" id="UP000001449">
    <property type="component" value="Chromosome 8"/>
</dbReference>